<proteinExistence type="predicted"/>
<gene>
    <name evidence="1" type="ORF">Ahy_A01g000697</name>
</gene>
<reference evidence="1 2" key="1">
    <citation type="submission" date="2019-01" db="EMBL/GenBank/DDBJ databases">
        <title>Sequencing of cultivated peanut Arachis hypogaea provides insights into genome evolution and oil improvement.</title>
        <authorList>
            <person name="Chen X."/>
        </authorList>
    </citation>
    <scope>NUCLEOTIDE SEQUENCE [LARGE SCALE GENOMIC DNA]</scope>
    <source>
        <strain evidence="2">cv. Fuhuasheng</strain>
        <tissue evidence="1">Leaves</tissue>
    </source>
</reference>
<name>A0A445EL64_ARAHY</name>
<keyword evidence="2" id="KW-1185">Reference proteome</keyword>
<evidence type="ECO:0000313" key="2">
    <source>
        <dbReference type="Proteomes" id="UP000289738"/>
    </source>
</evidence>
<dbReference type="EMBL" id="SDMP01000001">
    <property type="protein sequence ID" value="RYR76102.1"/>
    <property type="molecule type" value="Genomic_DNA"/>
</dbReference>
<evidence type="ECO:0000313" key="1">
    <source>
        <dbReference type="EMBL" id="RYR76102.1"/>
    </source>
</evidence>
<organism evidence="1 2">
    <name type="scientific">Arachis hypogaea</name>
    <name type="common">Peanut</name>
    <dbReference type="NCBI Taxonomy" id="3818"/>
    <lineage>
        <taxon>Eukaryota</taxon>
        <taxon>Viridiplantae</taxon>
        <taxon>Streptophyta</taxon>
        <taxon>Embryophyta</taxon>
        <taxon>Tracheophyta</taxon>
        <taxon>Spermatophyta</taxon>
        <taxon>Magnoliopsida</taxon>
        <taxon>eudicotyledons</taxon>
        <taxon>Gunneridae</taxon>
        <taxon>Pentapetalae</taxon>
        <taxon>rosids</taxon>
        <taxon>fabids</taxon>
        <taxon>Fabales</taxon>
        <taxon>Fabaceae</taxon>
        <taxon>Papilionoideae</taxon>
        <taxon>50 kb inversion clade</taxon>
        <taxon>dalbergioids sensu lato</taxon>
        <taxon>Dalbergieae</taxon>
        <taxon>Pterocarpus clade</taxon>
        <taxon>Arachis</taxon>
    </lineage>
</organism>
<dbReference type="AlphaFoldDB" id="A0A445EL64"/>
<dbReference type="Proteomes" id="UP000289738">
    <property type="component" value="Chromosome A01"/>
</dbReference>
<accession>A0A445EL64</accession>
<sequence>MIGGECDCSASFKVFYVKLEKPDNFVAVGGRKNCNYFHIGFLWSSMCPFLLRLSPIQFQPGRGSNFSSIYL</sequence>
<protein>
    <submittedName>
        <fullName evidence="1">Uncharacterized protein</fullName>
    </submittedName>
</protein>
<comment type="caution">
    <text evidence="1">The sequence shown here is derived from an EMBL/GenBank/DDBJ whole genome shotgun (WGS) entry which is preliminary data.</text>
</comment>